<gene>
    <name evidence="2" type="ORF">GCM10022393_34210</name>
</gene>
<name>A0ABP6UQG5_9FLAO</name>
<comment type="caution">
    <text evidence="2">The sequence shown here is derived from an EMBL/GenBank/DDBJ whole genome shotgun (WGS) entry which is preliminary data.</text>
</comment>
<protein>
    <submittedName>
        <fullName evidence="2">Uncharacterized protein</fullName>
    </submittedName>
</protein>
<keyword evidence="3" id="KW-1185">Reference proteome</keyword>
<dbReference type="RefSeq" id="WP_344929523.1">
    <property type="nucleotide sequence ID" value="NZ_BAABCW010000017.1"/>
</dbReference>
<proteinExistence type="predicted"/>
<evidence type="ECO:0000313" key="2">
    <source>
        <dbReference type="EMBL" id="GAA3517264.1"/>
    </source>
</evidence>
<accession>A0ABP6UQG5</accession>
<evidence type="ECO:0000256" key="1">
    <source>
        <dbReference type="SAM" id="Phobius"/>
    </source>
</evidence>
<sequence>MNTLYTRINNDWNDHFIGYSALAIIASTCIGSIAVMTTMMQGNGITQMIQLFFVVVACSAHNASILTVQKPTLVLQLLMVSLFVSITVILTGLLLF</sequence>
<keyword evidence="1" id="KW-0472">Membrane</keyword>
<feature type="transmembrane region" description="Helical" evidence="1">
    <location>
        <begin position="16"/>
        <end position="36"/>
    </location>
</feature>
<keyword evidence="1" id="KW-0812">Transmembrane</keyword>
<dbReference type="EMBL" id="BAABCW010000017">
    <property type="protein sequence ID" value="GAA3517264.1"/>
    <property type="molecule type" value="Genomic_DNA"/>
</dbReference>
<feature type="transmembrane region" description="Helical" evidence="1">
    <location>
        <begin position="48"/>
        <end position="67"/>
    </location>
</feature>
<reference evidence="3" key="1">
    <citation type="journal article" date="2019" name="Int. J. Syst. Evol. Microbiol.">
        <title>The Global Catalogue of Microorganisms (GCM) 10K type strain sequencing project: providing services to taxonomists for standard genome sequencing and annotation.</title>
        <authorList>
            <consortium name="The Broad Institute Genomics Platform"/>
            <consortium name="The Broad Institute Genome Sequencing Center for Infectious Disease"/>
            <person name="Wu L."/>
            <person name="Ma J."/>
        </authorList>
    </citation>
    <scope>NUCLEOTIDE SEQUENCE [LARGE SCALE GENOMIC DNA]</scope>
    <source>
        <strain evidence="3">JCM 17106</strain>
    </source>
</reference>
<feature type="transmembrane region" description="Helical" evidence="1">
    <location>
        <begin position="73"/>
        <end position="95"/>
    </location>
</feature>
<dbReference type="Proteomes" id="UP001500459">
    <property type="component" value="Unassembled WGS sequence"/>
</dbReference>
<evidence type="ECO:0000313" key="3">
    <source>
        <dbReference type="Proteomes" id="UP001500459"/>
    </source>
</evidence>
<keyword evidence="1" id="KW-1133">Transmembrane helix</keyword>
<organism evidence="2 3">
    <name type="scientific">Aquimarina addita</name>
    <dbReference type="NCBI Taxonomy" id="870485"/>
    <lineage>
        <taxon>Bacteria</taxon>
        <taxon>Pseudomonadati</taxon>
        <taxon>Bacteroidota</taxon>
        <taxon>Flavobacteriia</taxon>
        <taxon>Flavobacteriales</taxon>
        <taxon>Flavobacteriaceae</taxon>
        <taxon>Aquimarina</taxon>
    </lineage>
</organism>